<feature type="transmembrane region" description="Helical" evidence="1">
    <location>
        <begin position="109"/>
        <end position="128"/>
    </location>
</feature>
<keyword evidence="3" id="KW-1185">Reference proteome</keyword>
<dbReference type="PANTHER" id="PTHR39074:SF1">
    <property type="entry name" value="AGAP007547-PA"/>
    <property type="match status" value="1"/>
</dbReference>
<keyword evidence="1" id="KW-1133">Transmembrane helix</keyword>
<organism evidence="2 3">
    <name type="scientific">Mya arenaria</name>
    <name type="common">Soft-shell clam</name>
    <dbReference type="NCBI Taxonomy" id="6604"/>
    <lineage>
        <taxon>Eukaryota</taxon>
        <taxon>Metazoa</taxon>
        <taxon>Spiralia</taxon>
        <taxon>Lophotrochozoa</taxon>
        <taxon>Mollusca</taxon>
        <taxon>Bivalvia</taxon>
        <taxon>Autobranchia</taxon>
        <taxon>Heteroconchia</taxon>
        <taxon>Euheterodonta</taxon>
        <taxon>Imparidentia</taxon>
        <taxon>Neoheterodontei</taxon>
        <taxon>Myida</taxon>
        <taxon>Myoidea</taxon>
        <taxon>Myidae</taxon>
        <taxon>Mya</taxon>
    </lineage>
</organism>
<keyword evidence="1" id="KW-0472">Membrane</keyword>
<accession>A0ABY7G008</accession>
<dbReference type="EMBL" id="CP111026">
    <property type="protein sequence ID" value="WAR27555.1"/>
    <property type="molecule type" value="Genomic_DNA"/>
</dbReference>
<gene>
    <name evidence="2" type="ORF">MAR_013259</name>
</gene>
<feature type="transmembrane region" description="Helical" evidence="1">
    <location>
        <begin position="45"/>
        <end position="69"/>
    </location>
</feature>
<name>A0ABY7G008_MYAAR</name>
<evidence type="ECO:0000256" key="1">
    <source>
        <dbReference type="SAM" id="Phobius"/>
    </source>
</evidence>
<proteinExistence type="predicted"/>
<sequence length="236" mass="27739">MLGFQKQKAGIGSNMMQSYVERQLGSIHGASAPAMSNYKEKIVSFLLGAVAITLLPYFHIGIFHLKFWVPDKAPVMKNNCTCSCFDTVMRGRTRYKHIYFNATWQTFRIWMFTIVFVLLAYESIKYIIPLVRKRKFRTSIYPHYYSWWSYFSYYNEDFYRYFKHHMWFTVTEMITTCIVLNLTDIKNEIVSWKILAIVSINVMHILVGGMDQFISDVIYGQGANFHKARNIGVCLI</sequence>
<evidence type="ECO:0000313" key="2">
    <source>
        <dbReference type="EMBL" id="WAR27555.1"/>
    </source>
</evidence>
<keyword evidence="1" id="KW-0812">Transmembrane</keyword>
<dbReference type="PANTHER" id="PTHR39074">
    <property type="entry name" value="AGAP007547-PA"/>
    <property type="match status" value="1"/>
</dbReference>
<evidence type="ECO:0000313" key="3">
    <source>
        <dbReference type="Proteomes" id="UP001164746"/>
    </source>
</evidence>
<reference evidence="2" key="1">
    <citation type="submission" date="2022-11" db="EMBL/GenBank/DDBJ databases">
        <title>Centuries of genome instability and evolution in soft-shell clam transmissible cancer (bioRxiv).</title>
        <authorList>
            <person name="Hart S.F.M."/>
            <person name="Yonemitsu M.A."/>
            <person name="Giersch R.M."/>
            <person name="Beal B.F."/>
            <person name="Arriagada G."/>
            <person name="Davis B.W."/>
            <person name="Ostrander E.A."/>
            <person name="Goff S.P."/>
            <person name="Metzger M.J."/>
        </authorList>
    </citation>
    <scope>NUCLEOTIDE SEQUENCE</scope>
    <source>
        <strain evidence="2">MELC-2E11</strain>
        <tissue evidence="2">Siphon/mantle</tissue>
    </source>
</reference>
<protein>
    <submittedName>
        <fullName evidence="2">Uncharacterized protein</fullName>
    </submittedName>
</protein>
<dbReference type="Proteomes" id="UP001164746">
    <property type="component" value="Chromosome 15"/>
</dbReference>